<dbReference type="InterPro" id="IPR021146">
    <property type="entry name" value="Phage_gp6-like_head-tail"/>
</dbReference>
<accession>A0A3E2TS23</accession>
<evidence type="ECO:0008006" key="3">
    <source>
        <dbReference type="Google" id="ProtNLM"/>
    </source>
</evidence>
<sequence>MMTALEDVKLLLDISPDEEDSVLDRKLSLIIGNAQRQVLSYLSSETKEVPEELSYIVTEMAVARFNRIGNEGMSSYTQEGESITYGSDISPYLMAIQSWNEKHGTKGRVRFR</sequence>
<comment type="caution">
    <text evidence="1">The sequence shown here is derived from an EMBL/GenBank/DDBJ whole genome shotgun (WGS) entry which is preliminary data.</text>
</comment>
<gene>
    <name evidence="1" type="ORF">DW070_02770</name>
</gene>
<dbReference type="InterPro" id="IPR053746">
    <property type="entry name" value="Viral_HT_Connector_Assembly"/>
</dbReference>
<dbReference type="Pfam" id="PF05135">
    <property type="entry name" value="Phage_connect_1"/>
    <property type="match status" value="1"/>
</dbReference>
<dbReference type="AlphaFoldDB" id="A0A3E2TS23"/>
<reference evidence="1 2" key="1">
    <citation type="submission" date="2018-08" db="EMBL/GenBank/DDBJ databases">
        <title>A genome reference for cultivated species of the human gut microbiota.</title>
        <authorList>
            <person name="Zou Y."/>
            <person name="Xue W."/>
            <person name="Luo G."/>
        </authorList>
    </citation>
    <scope>NUCLEOTIDE SEQUENCE [LARGE SCALE GENOMIC DNA]</scope>
    <source>
        <strain evidence="1 2">AF45-17</strain>
    </source>
</reference>
<name>A0A3E2TS23_9FIRM</name>
<dbReference type="EMBL" id="QVEP01000004">
    <property type="protein sequence ID" value="RGB81719.1"/>
    <property type="molecule type" value="Genomic_DNA"/>
</dbReference>
<evidence type="ECO:0000313" key="1">
    <source>
        <dbReference type="EMBL" id="RGB81719.1"/>
    </source>
</evidence>
<dbReference type="Gene3D" id="1.10.246.150">
    <property type="match status" value="1"/>
</dbReference>
<protein>
    <recommendedName>
        <fullName evidence="3">Phage gp6-like head-tail connector protein</fullName>
    </recommendedName>
</protein>
<proteinExistence type="predicted"/>
<organism evidence="1 2">
    <name type="scientific">Coprococcus catus</name>
    <dbReference type="NCBI Taxonomy" id="116085"/>
    <lineage>
        <taxon>Bacteria</taxon>
        <taxon>Bacillati</taxon>
        <taxon>Bacillota</taxon>
        <taxon>Clostridia</taxon>
        <taxon>Lachnospirales</taxon>
        <taxon>Lachnospiraceae</taxon>
        <taxon>Coprococcus</taxon>
    </lineage>
</organism>
<evidence type="ECO:0000313" key="2">
    <source>
        <dbReference type="Proteomes" id="UP000260773"/>
    </source>
</evidence>
<dbReference type="Proteomes" id="UP000260773">
    <property type="component" value="Unassembled WGS sequence"/>
</dbReference>